<dbReference type="EC" id="2.7.7.49" evidence="1"/>
<dbReference type="InterPro" id="IPR050951">
    <property type="entry name" value="Retrovirus_Pol_polyprotein"/>
</dbReference>
<dbReference type="Gene3D" id="1.10.340.70">
    <property type="match status" value="1"/>
</dbReference>
<dbReference type="GO" id="GO:0003964">
    <property type="term" value="F:RNA-directed DNA polymerase activity"/>
    <property type="evidence" value="ECO:0007669"/>
    <property type="project" value="UniProtKB-EC"/>
</dbReference>
<dbReference type="InterPro" id="IPR012337">
    <property type="entry name" value="RNaseH-like_sf"/>
</dbReference>
<keyword evidence="5" id="KW-1185">Reference proteome</keyword>
<dbReference type="EMBL" id="KZ347095">
    <property type="protein sequence ID" value="PIO68447.1"/>
    <property type="molecule type" value="Genomic_DNA"/>
</dbReference>
<sequence>MDRDSPFRPCYNRRDSLSTADSCLLTSSRLVIPKSLQCRVLQSLHKAHPGQTRMKMLARSYVYWPSMDTDIDTLVRNCTTCAQLAKNPVKVELQSWPKPVTPWARVHADFAGPLDRNFYLVIVDAFSKWPEIIHINSITTSAAIRVLAKVFAQFGNSEVLITDNGTEFTSTTFANFCRHRGIKHSRSPPFQPQSNGQAECFVNTFKRGLAKLKREEPTMDALLAFLMAYRATPCPLGPSHLSPAENFLGRRLRTELDLMMPPSEDNMKRRDSKMEDHRTMKQHHVRLRRRRRDFVGRYGLVIHHDDSWWIRRRNPILLS</sequence>
<dbReference type="AlphaFoldDB" id="A0A2G9UDZ2"/>
<evidence type="ECO:0000256" key="1">
    <source>
        <dbReference type="ARBA" id="ARBA00012493"/>
    </source>
</evidence>
<evidence type="ECO:0000259" key="3">
    <source>
        <dbReference type="PROSITE" id="PS50994"/>
    </source>
</evidence>
<feature type="domain" description="Integrase catalytic" evidence="3">
    <location>
        <begin position="98"/>
        <end position="251"/>
    </location>
</feature>
<dbReference type="Proteomes" id="UP000230423">
    <property type="component" value="Unassembled WGS sequence"/>
</dbReference>
<evidence type="ECO:0000313" key="4">
    <source>
        <dbReference type="EMBL" id="PIO68447.1"/>
    </source>
</evidence>
<dbReference type="InterPro" id="IPR036397">
    <property type="entry name" value="RNaseH_sf"/>
</dbReference>
<dbReference type="PANTHER" id="PTHR37984:SF5">
    <property type="entry name" value="PROTEIN NYNRIN-LIKE"/>
    <property type="match status" value="1"/>
</dbReference>
<evidence type="ECO:0000313" key="5">
    <source>
        <dbReference type="Proteomes" id="UP000230423"/>
    </source>
</evidence>
<name>A0A2G9UDZ2_TELCI</name>
<dbReference type="InterPro" id="IPR001584">
    <property type="entry name" value="Integrase_cat-core"/>
</dbReference>
<reference evidence="4 5" key="1">
    <citation type="submission" date="2015-09" db="EMBL/GenBank/DDBJ databases">
        <title>Draft genome of the parasitic nematode Teladorsagia circumcincta isolate WARC Sus (inbred).</title>
        <authorList>
            <person name="Mitreva M."/>
        </authorList>
    </citation>
    <scope>NUCLEOTIDE SEQUENCE [LARGE SCALE GENOMIC DNA]</scope>
    <source>
        <strain evidence="4 5">S</strain>
    </source>
</reference>
<dbReference type="Pfam" id="PF17921">
    <property type="entry name" value="Integrase_H2C2"/>
    <property type="match status" value="1"/>
</dbReference>
<dbReference type="GO" id="GO:0003676">
    <property type="term" value="F:nucleic acid binding"/>
    <property type="evidence" value="ECO:0007669"/>
    <property type="project" value="InterPro"/>
</dbReference>
<accession>A0A2G9UDZ2</accession>
<dbReference type="InterPro" id="IPR041588">
    <property type="entry name" value="Integrase_H2C2"/>
</dbReference>
<feature type="region of interest" description="Disordered" evidence="2">
    <location>
        <begin position="261"/>
        <end position="283"/>
    </location>
</feature>
<dbReference type="FunFam" id="1.10.340.70:FF:000003">
    <property type="entry name" value="Protein CBG25708"/>
    <property type="match status" value="1"/>
</dbReference>
<dbReference type="SUPFAM" id="SSF53098">
    <property type="entry name" value="Ribonuclease H-like"/>
    <property type="match status" value="1"/>
</dbReference>
<dbReference type="Gene3D" id="3.30.420.10">
    <property type="entry name" value="Ribonuclease H-like superfamily/Ribonuclease H"/>
    <property type="match status" value="1"/>
</dbReference>
<protein>
    <recommendedName>
        <fullName evidence="1">RNA-directed DNA polymerase</fullName>
        <ecNumber evidence="1">2.7.7.49</ecNumber>
    </recommendedName>
</protein>
<evidence type="ECO:0000256" key="2">
    <source>
        <dbReference type="SAM" id="MobiDB-lite"/>
    </source>
</evidence>
<feature type="compositionally biased region" description="Basic and acidic residues" evidence="2">
    <location>
        <begin position="265"/>
        <end position="279"/>
    </location>
</feature>
<dbReference type="Pfam" id="PF00665">
    <property type="entry name" value="rve"/>
    <property type="match status" value="1"/>
</dbReference>
<dbReference type="OrthoDB" id="94652at2759"/>
<dbReference type="PANTHER" id="PTHR37984">
    <property type="entry name" value="PROTEIN CBG26694"/>
    <property type="match status" value="1"/>
</dbReference>
<gene>
    <name evidence="4" type="ORF">TELCIR_09767</name>
</gene>
<dbReference type="PROSITE" id="PS50994">
    <property type="entry name" value="INTEGRASE"/>
    <property type="match status" value="1"/>
</dbReference>
<dbReference type="GO" id="GO:0015074">
    <property type="term" value="P:DNA integration"/>
    <property type="evidence" value="ECO:0007669"/>
    <property type="project" value="InterPro"/>
</dbReference>
<dbReference type="FunFam" id="3.30.420.10:FF:000131">
    <property type="entry name" value="Protein CBG26278"/>
    <property type="match status" value="1"/>
</dbReference>
<organism evidence="4 5">
    <name type="scientific">Teladorsagia circumcincta</name>
    <name type="common">Brown stomach worm</name>
    <name type="synonym">Ostertagia circumcincta</name>
    <dbReference type="NCBI Taxonomy" id="45464"/>
    <lineage>
        <taxon>Eukaryota</taxon>
        <taxon>Metazoa</taxon>
        <taxon>Ecdysozoa</taxon>
        <taxon>Nematoda</taxon>
        <taxon>Chromadorea</taxon>
        <taxon>Rhabditida</taxon>
        <taxon>Rhabditina</taxon>
        <taxon>Rhabditomorpha</taxon>
        <taxon>Strongyloidea</taxon>
        <taxon>Trichostrongylidae</taxon>
        <taxon>Teladorsagia</taxon>
    </lineage>
</organism>
<proteinExistence type="predicted"/>